<evidence type="ECO:0000313" key="2">
    <source>
        <dbReference type="EMBL" id="SCZ14325.1"/>
    </source>
</evidence>
<reference evidence="3" key="1">
    <citation type="submission" date="2016-10" db="EMBL/GenBank/DDBJ databases">
        <authorList>
            <person name="Varghese N."/>
            <person name="Submissions S."/>
        </authorList>
    </citation>
    <scope>NUCLEOTIDE SEQUENCE [LARGE SCALE GENOMIC DNA]</scope>
    <source>
        <strain evidence="3">BL9</strain>
    </source>
</reference>
<dbReference type="InterPro" id="IPR053135">
    <property type="entry name" value="AKR2_Oxidoreductase"/>
</dbReference>
<dbReference type="PANTHER" id="PTHR43312">
    <property type="entry name" value="D-THREO-ALDOSE 1-DEHYDROGENASE"/>
    <property type="match status" value="1"/>
</dbReference>
<dbReference type="InterPro" id="IPR036812">
    <property type="entry name" value="NAD(P)_OxRdtase_dom_sf"/>
</dbReference>
<evidence type="ECO:0000313" key="3">
    <source>
        <dbReference type="Proteomes" id="UP000198538"/>
    </source>
</evidence>
<dbReference type="AlphaFoldDB" id="A0A1G5LN38"/>
<dbReference type="PANTHER" id="PTHR43312:SF1">
    <property type="entry name" value="NADP-DEPENDENT OXIDOREDUCTASE DOMAIN-CONTAINING PROTEIN"/>
    <property type="match status" value="1"/>
</dbReference>
<keyword evidence="3" id="KW-1185">Reference proteome</keyword>
<dbReference type="CDD" id="cd19086">
    <property type="entry name" value="AKR_AKR11C1"/>
    <property type="match status" value="1"/>
</dbReference>
<dbReference type="InterPro" id="IPR023210">
    <property type="entry name" value="NADP_OxRdtase_dom"/>
</dbReference>
<evidence type="ECO:0000259" key="1">
    <source>
        <dbReference type="Pfam" id="PF00248"/>
    </source>
</evidence>
<proteinExistence type="predicted"/>
<dbReference type="Pfam" id="PF00248">
    <property type="entry name" value="Aldo_ket_red"/>
    <property type="match status" value="1"/>
</dbReference>
<protein>
    <submittedName>
        <fullName evidence="2">Predicted oxidoreductase</fullName>
    </submittedName>
</protein>
<dbReference type="SUPFAM" id="SSF51430">
    <property type="entry name" value="NAD(P)-linked oxidoreductase"/>
    <property type="match status" value="1"/>
</dbReference>
<organism evidence="2 3">
    <name type="scientific">Paenibacillus polysaccharolyticus</name>
    <dbReference type="NCBI Taxonomy" id="582692"/>
    <lineage>
        <taxon>Bacteria</taxon>
        <taxon>Bacillati</taxon>
        <taxon>Bacillota</taxon>
        <taxon>Bacilli</taxon>
        <taxon>Bacillales</taxon>
        <taxon>Paenibacillaceae</taxon>
        <taxon>Paenibacillus</taxon>
    </lineage>
</organism>
<accession>A0A1G5LN38</accession>
<name>A0A1G5LN38_9BACL</name>
<gene>
    <name evidence="2" type="ORF">SAMN05720606_1327</name>
</gene>
<dbReference type="PRINTS" id="PR00069">
    <property type="entry name" value="ALDKETRDTASE"/>
</dbReference>
<dbReference type="EMBL" id="FMVM01000032">
    <property type="protein sequence ID" value="SCZ14325.1"/>
    <property type="molecule type" value="Genomic_DNA"/>
</dbReference>
<sequence length="311" mass="34056">MDKGQMGTSMKKNRLGTSELMVGEIGLGCMSLGTELKPAVELIHEALDLGVNLLDTADLYDAGRNEEIVGQAIKGRRDQVILATKVGNRRIPGKEGWSWDPSKAYIKQAVHESLKRLQTDYIDLYQLHGGTLDDPIAETIEAFEELKKEGLIRYYGISSIRPNVIREYVEKSSIVSVMNQYSVVDRRAEEEVLPLLEQKEISIIARGPVASGVLAASGTAKADKGYLDYTPEQLHHIRQGLAGLVTDDRSMAQTAIRYALAQPAVAAVVPGASSRTQLLHNIAAASSAPLTPAEIQVIREQSPANRYTQHR</sequence>
<dbReference type="GO" id="GO:0016491">
    <property type="term" value="F:oxidoreductase activity"/>
    <property type="evidence" value="ECO:0007669"/>
    <property type="project" value="InterPro"/>
</dbReference>
<dbReference type="Gene3D" id="3.20.20.100">
    <property type="entry name" value="NADP-dependent oxidoreductase domain"/>
    <property type="match status" value="1"/>
</dbReference>
<dbReference type="STRING" id="582692.SAMN05720606_1327"/>
<dbReference type="Proteomes" id="UP000198538">
    <property type="component" value="Unassembled WGS sequence"/>
</dbReference>
<feature type="domain" description="NADP-dependent oxidoreductase" evidence="1">
    <location>
        <begin position="24"/>
        <end position="300"/>
    </location>
</feature>
<dbReference type="InterPro" id="IPR020471">
    <property type="entry name" value="AKR"/>
</dbReference>